<evidence type="ECO:0000256" key="1">
    <source>
        <dbReference type="SAM" id="MobiDB-lite"/>
    </source>
</evidence>
<evidence type="ECO:0000313" key="2">
    <source>
        <dbReference type="EMBL" id="GKT51023.1"/>
    </source>
</evidence>
<dbReference type="EMBL" id="BQXU01000043">
    <property type="protein sequence ID" value="GKT51023.1"/>
    <property type="molecule type" value="Genomic_DNA"/>
</dbReference>
<organism evidence="2 3">
    <name type="scientific">Colletotrichum spaethianum</name>
    <dbReference type="NCBI Taxonomy" id="700344"/>
    <lineage>
        <taxon>Eukaryota</taxon>
        <taxon>Fungi</taxon>
        <taxon>Dikarya</taxon>
        <taxon>Ascomycota</taxon>
        <taxon>Pezizomycotina</taxon>
        <taxon>Sordariomycetes</taxon>
        <taxon>Hypocreomycetidae</taxon>
        <taxon>Glomerellales</taxon>
        <taxon>Glomerellaceae</taxon>
        <taxon>Colletotrichum</taxon>
        <taxon>Colletotrichum spaethianum species complex</taxon>
    </lineage>
</organism>
<dbReference type="AlphaFoldDB" id="A0AA37PEV8"/>
<dbReference type="Proteomes" id="UP001055115">
    <property type="component" value="Unassembled WGS sequence"/>
</dbReference>
<feature type="compositionally biased region" description="Basic and acidic residues" evidence="1">
    <location>
        <begin position="281"/>
        <end position="299"/>
    </location>
</feature>
<comment type="caution">
    <text evidence="2">The sequence shown here is derived from an EMBL/GenBank/DDBJ whole genome shotgun (WGS) entry which is preliminary data.</text>
</comment>
<feature type="region of interest" description="Disordered" evidence="1">
    <location>
        <begin position="89"/>
        <end position="108"/>
    </location>
</feature>
<sequence>MPGNLYTMSLLSSSNLSKAGPFFAALEQQLYQPIIPGKSINGPTVPVDEARSTARQHRTDEFDDVGEASVAKHYFDVPFEVDVTNHPVDETEKVKKEEEPTLDSARQQKSVAEAREFLRNFIEARWEDQLLAGYIKIQCDLTMFEIRELGRLDKANGLQECRKLVSAPVIHDAIGYALWSELAGEIATGREETLGDNIEATKHTSTNTGEDTVVNCDEPNERRRSCCPTGEVNEETGYGWRCHCRTVCAKNHFTVYGHYGTRATNERFALGTAASSHMHHLREQSSAETQARRQRDIRR</sequence>
<evidence type="ECO:0000313" key="3">
    <source>
        <dbReference type="Proteomes" id="UP001055115"/>
    </source>
</evidence>
<dbReference type="GeneID" id="73332006"/>
<dbReference type="RefSeq" id="XP_049133373.1">
    <property type="nucleotide sequence ID" value="XM_049277416.1"/>
</dbReference>
<accession>A0AA37PEV8</accession>
<reference evidence="2 3" key="1">
    <citation type="submission" date="2022-03" db="EMBL/GenBank/DDBJ databases">
        <title>Genome data of Colletotrichum spp.</title>
        <authorList>
            <person name="Utami Y.D."/>
            <person name="Hiruma K."/>
        </authorList>
    </citation>
    <scope>NUCLEOTIDE SEQUENCE [LARGE SCALE GENOMIC DNA]</scope>
    <source>
        <strain evidence="2 3">MAFF 239500</strain>
    </source>
</reference>
<name>A0AA37PEV8_9PEZI</name>
<feature type="region of interest" description="Disordered" evidence="1">
    <location>
        <begin position="274"/>
        <end position="299"/>
    </location>
</feature>
<gene>
    <name evidence="2" type="ORF">ColSpa_11204</name>
</gene>
<keyword evidence="3" id="KW-1185">Reference proteome</keyword>
<protein>
    <submittedName>
        <fullName evidence="2">Uncharacterized protein</fullName>
    </submittedName>
</protein>
<feature type="compositionally biased region" description="Basic and acidic residues" evidence="1">
    <location>
        <begin position="89"/>
        <end position="99"/>
    </location>
</feature>
<proteinExistence type="predicted"/>